<feature type="transmembrane region" description="Helical" evidence="1">
    <location>
        <begin position="120"/>
        <end position="140"/>
    </location>
</feature>
<keyword evidence="1" id="KW-0472">Membrane</keyword>
<feature type="transmembrane region" description="Helical" evidence="1">
    <location>
        <begin position="62"/>
        <end position="84"/>
    </location>
</feature>
<dbReference type="EMBL" id="CP157355">
    <property type="protein sequence ID" value="XBM01573.1"/>
    <property type="molecule type" value="Genomic_DNA"/>
</dbReference>
<dbReference type="AlphaFoldDB" id="A0AAU7FD41"/>
<feature type="transmembrane region" description="Helical" evidence="1">
    <location>
        <begin position="96"/>
        <end position="114"/>
    </location>
</feature>
<evidence type="ECO:0000313" key="2">
    <source>
        <dbReference type="EMBL" id="XBM01573.1"/>
    </source>
</evidence>
<protein>
    <recommendedName>
        <fullName evidence="3">DUF4345 domain-containing protein</fullName>
    </recommendedName>
</protein>
<keyword evidence="1" id="KW-0812">Transmembrane</keyword>
<reference evidence="2" key="1">
    <citation type="submission" date="2024-05" db="EMBL/GenBank/DDBJ databases">
        <authorList>
            <person name="Yang L."/>
            <person name="Pan L."/>
        </authorList>
    </citation>
    <scope>NUCLEOTIDE SEQUENCE</scope>
    <source>
        <strain evidence="2">FCG-7</strain>
    </source>
</reference>
<dbReference type="KEGG" id="cmav:ABHF33_04650"/>
<evidence type="ECO:0000256" key="1">
    <source>
        <dbReference type="SAM" id="Phobius"/>
    </source>
</evidence>
<accession>A0AAU7FD41</accession>
<keyword evidence="1" id="KW-1133">Transmembrane helix</keyword>
<sequence>MNRISLSVGRLASLMGLMLCFVLAALLPFLQMRVFEQAADFAGWQVWLATFVIVQENGLPGFIVFPLLSLASLVSLALVIGLLVQKVKSPQRWRMFAACMLLAYLAAPFLLQRLMSDPVVFLAGYYCGALFHAGLLWQLWRHSA</sequence>
<organism evidence="2">
    <name type="scientific">Chitinibacter mangrovi</name>
    <dbReference type="NCBI Taxonomy" id="3153927"/>
    <lineage>
        <taxon>Bacteria</taxon>
        <taxon>Pseudomonadati</taxon>
        <taxon>Pseudomonadota</taxon>
        <taxon>Betaproteobacteria</taxon>
        <taxon>Neisseriales</taxon>
        <taxon>Chitinibacteraceae</taxon>
        <taxon>Chitinibacter</taxon>
    </lineage>
</organism>
<proteinExistence type="predicted"/>
<gene>
    <name evidence="2" type="ORF">ABHF33_04650</name>
</gene>
<evidence type="ECO:0008006" key="3">
    <source>
        <dbReference type="Google" id="ProtNLM"/>
    </source>
</evidence>
<dbReference type="RefSeq" id="WP_348945851.1">
    <property type="nucleotide sequence ID" value="NZ_CP157355.1"/>
</dbReference>
<name>A0AAU7FD41_9NEIS</name>